<dbReference type="FunFam" id="3.40.50.720:FF:000173">
    <property type="entry name" value="3-oxoacyl-[acyl-carrier protein] reductase"/>
    <property type="match status" value="1"/>
</dbReference>
<evidence type="ECO:0000313" key="3">
    <source>
        <dbReference type="EMBL" id="AKD56005.1"/>
    </source>
</evidence>
<dbReference type="EMBL" id="CP010429">
    <property type="protein sequence ID" value="AKD56005.1"/>
    <property type="molecule type" value="Genomic_DNA"/>
</dbReference>
<dbReference type="Gene3D" id="3.40.50.720">
    <property type="entry name" value="NAD(P)-binding Rossmann-like Domain"/>
    <property type="match status" value="1"/>
</dbReference>
<keyword evidence="2" id="KW-0560">Oxidoreductase</keyword>
<dbReference type="InterPro" id="IPR002347">
    <property type="entry name" value="SDR_fam"/>
</dbReference>
<dbReference type="Pfam" id="PF13561">
    <property type="entry name" value="adh_short_C2"/>
    <property type="match status" value="1"/>
</dbReference>
<dbReference type="GO" id="GO:0016616">
    <property type="term" value="F:oxidoreductase activity, acting on the CH-OH group of donors, NAD or NADP as acceptor"/>
    <property type="evidence" value="ECO:0007669"/>
    <property type="project" value="TreeGrafter"/>
</dbReference>
<gene>
    <name evidence="3" type="ORF">SD10_14925</name>
</gene>
<dbReference type="HOGENOM" id="CLU_010194_1_3_10"/>
<accession>A0A0E3ZV95</accession>
<dbReference type="PANTHER" id="PTHR42760">
    <property type="entry name" value="SHORT-CHAIN DEHYDROGENASES/REDUCTASES FAMILY MEMBER"/>
    <property type="match status" value="1"/>
</dbReference>
<dbReference type="PATRIC" id="fig|1379870.5.peg.3244"/>
<dbReference type="AlphaFoldDB" id="A0A0E3ZV95"/>
<dbReference type="RefSeq" id="WP_046574718.1">
    <property type="nucleotide sequence ID" value="NZ_CP010429.1"/>
</dbReference>
<proteinExistence type="inferred from homology"/>
<dbReference type="KEGG" id="srd:SD10_14925"/>
<dbReference type="OrthoDB" id="9788235at2"/>
<reference evidence="3 4" key="1">
    <citation type="journal article" date="2014" name="Curr. Microbiol.">
        <title>Spirosoma radiotolerans sp. nov., a gamma-radiation-resistant bacterium isolated from gamma ray-irradiated soil.</title>
        <authorList>
            <person name="Lee J.J."/>
            <person name="Srinivasan S."/>
            <person name="Lim S."/>
            <person name="Joe M."/>
            <person name="Im S."/>
            <person name="Bae S.I."/>
            <person name="Park K.R."/>
            <person name="Han J.H."/>
            <person name="Park S.H."/>
            <person name="Joo B.M."/>
            <person name="Park S.J."/>
            <person name="Kim M.K."/>
        </authorList>
    </citation>
    <scope>NUCLEOTIDE SEQUENCE [LARGE SCALE GENOMIC DNA]</scope>
    <source>
        <strain evidence="3 4">DG5A</strain>
    </source>
</reference>
<dbReference type="SUPFAM" id="SSF51735">
    <property type="entry name" value="NAD(P)-binding Rossmann-fold domains"/>
    <property type="match status" value="1"/>
</dbReference>
<organism evidence="3 4">
    <name type="scientific">Spirosoma radiotolerans</name>
    <dbReference type="NCBI Taxonomy" id="1379870"/>
    <lineage>
        <taxon>Bacteria</taxon>
        <taxon>Pseudomonadati</taxon>
        <taxon>Bacteroidota</taxon>
        <taxon>Cytophagia</taxon>
        <taxon>Cytophagales</taxon>
        <taxon>Cytophagaceae</taxon>
        <taxon>Spirosoma</taxon>
    </lineage>
</organism>
<evidence type="ECO:0000313" key="4">
    <source>
        <dbReference type="Proteomes" id="UP000033054"/>
    </source>
</evidence>
<protein>
    <submittedName>
        <fullName evidence="3">3-ketoacyl-ACP reductase</fullName>
    </submittedName>
</protein>
<dbReference type="PRINTS" id="PR00080">
    <property type="entry name" value="SDRFAMILY"/>
</dbReference>
<sequence length="266" mass="28367">MKNAKGPFGRTAPVALITGGSRGIGYGIAEQLADAGFDLAINGVRPEEAVRDALNGLKDRGSDVIYCQGDIASTSAREDMLQEIKAHFGRLNVLVNNAGVAPKERRDILEATEESFQYVLSTNLQGAYFLTQAAANWMIAQRAAQADFWGCIINVSSVSATVASVNRGEYCVAKAGLSMATQLFATRLGEYDIPVYEVRPGIIKTDMTAGVTAKYDALIDSGLCVQKRWGLPNDVGRAVTALAKGDFPYSTGQVILVDGGLTIPRL</sequence>
<evidence type="ECO:0000256" key="2">
    <source>
        <dbReference type="ARBA" id="ARBA00023002"/>
    </source>
</evidence>
<dbReference type="Proteomes" id="UP000033054">
    <property type="component" value="Chromosome"/>
</dbReference>
<dbReference type="PRINTS" id="PR00081">
    <property type="entry name" value="GDHRDH"/>
</dbReference>
<name>A0A0E3ZV95_9BACT</name>
<dbReference type="NCBIfam" id="NF009386">
    <property type="entry name" value="PRK12745.1"/>
    <property type="match status" value="1"/>
</dbReference>
<dbReference type="STRING" id="1379870.SD10_14925"/>
<evidence type="ECO:0000256" key="1">
    <source>
        <dbReference type="ARBA" id="ARBA00006484"/>
    </source>
</evidence>
<dbReference type="InterPro" id="IPR036291">
    <property type="entry name" value="NAD(P)-bd_dom_sf"/>
</dbReference>
<comment type="similarity">
    <text evidence="1">Belongs to the short-chain dehydrogenases/reductases (SDR) family.</text>
</comment>
<keyword evidence="4" id="KW-1185">Reference proteome</keyword>